<feature type="binding site" evidence="3">
    <location>
        <position position="20"/>
    </location>
    <ligand>
        <name>a divalent metal cation</name>
        <dbReference type="ChEBI" id="CHEBI:60240"/>
        <label>1</label>
    </ligand>
</feature>
<dbReference type="SUPFAM" id="SSF51556">
    <property type="entry name" value="Metallo-dependent hydrolases"/>
    <property type="match status" value="1"/>
</dbReference>
<dbReference type="PANTHER" id="PTHR10819">
    <property type="entry name" value="PHOSPHOTRIESTERASE-RELATED"/>
    <property type="match status" value="1"/>
</dbReference>
<feature type="binding site" evidence="3">
    <location>
        <position position="194"/>
    </location>
    <ligand>
        <name>a divalent metal cation</name>
        <dbReference type="ChEBI" id="CHEBI:60240"/>
        <label>2</label>
    </ligand>
</feature>
<evidence type="ECO:0000313" key="6">
    <source>
        <dbReference type="Proteomes" id="UP000698335"/>
    </source>
</evidence>
<dbReference type="GO" id="GO:0016787">
    <property type="term" value="F:hydrolase activity"/>
    <property type="evidence" value="ECO:0007669"/>
    <property type="project" value="UniProtKB-KW"/>
</dbReference>
<comment type="caution">
    <text evidence="5">The sequence shown here is derived from an EMBL/GenBank/DDBJ whole genome shotgun (WGS) entry which is preliminary data.</text>
</comment>
<comment type="cofactor">
    <cofactor evidence="3">
        <name>a divalent metal cation</name>
        <dbReference type="ChEBI" id="CHEBI:60240"/>
    </cofactor>
    <text evidence="3">Binds 2 divalent metal cations per subunit.</text>
</comment>
<feature type="binding site" evidence="3">
    <location>
        <position position="133"/>
    </location>
    <ligand>
        <name>a divalent metal cation</name>
        <dbReference type="ChEBI" id="CHEBI:60240"/>
        <label>1</label>
    </ligand>
</feature>
<evidence type="ECO:0000256" key="2">
    <source>
        <dbReference type="ARBA" id="ARBA00022801"/>
    </source>
</evidence>
<dbReference type="InterPro" id="IPR032466">
    <property type="entry name" value="Metal_Hydrolase"/>
</dbReference>
<feature type="binding site" evidence="3">
    <location>
        <position position="251"/>
    </location>
    <ligand>
        <name>a divalent metal cation</name>
        <dbReference type="ChEBI" id="CHEBI:60240"/>
        <label>1</label>
    </ligand>
</feature>
<comment type="caution">
    <text evidence="4">Lacks conserved residue(s) required for the propagation of feature annotation.</text>
</comment>
<dbReference type="EMBL" id="JABZGW010000195">
    <property type="protein sequence ID" value="MBF4808004.1"/>
    <property type="molecule type" value="Genomic_DNA"/>
</dbReference>
<dbReference type="PIRSF" id="PIRSF016839">
    <property type="entry name" value="PhP"/>
    <property type="match status" value="1"/>
</dbReference>
<feature type="binding site" evidence="3">
    <location>
        <position position="22"/>
    </location>
    <ligand>
        <name>a divalent metal cation</name>
        <dbReference type="ChEBI" id="CHEBI:60240"/>
        <label>1</label>
    </ligand>
</feature>
<feature type="binding site" evidence="3">
    <location>
        <position position="166"/>
    </location>
    <ligand>
        <name>a divalent metal cation</name>
        <dbReference type="ChEBI" id="CHEBI:60240"/>
        <label>2</label>
    </ligand>
</feature>
<evidence type="ECO:0000256" key="3">
    <source>
        <dbReference type="PIRSR" id="PIRSR601559-52"/>
    </source>
</evidence>
<protein>
    <submittedName>
        <fullName evidence="5">TatD family hydrolase</fullName>
    </submittedName>
</protein>
<evidence type="ECO:0000256" key="4">
    <source>
        <dbReference type="PROSITE-ProRule" id="PRU00679"/>
    </source>
</evidence>
<feature type="binding site" evidence="3">
    <location>
        <position position="133"/>
    </location>
    <ligand>
        <name>a divalent metal cation</name>
        <dbReference type="ChEBI" id="CHEBI:60240"/>
        <label>2</label>
    </ligand>
</feature>
<keyword evidence="1 3" id="KW-0479">Metal-binding</keyword>
<dbReference type="Gene3D" id="3.20.20.140">
    <property type="entry name" value="Metal-dependent hydrolases"/>
    <property type="match status" value="1"/>
</dbReference>
<dbReference type="PROSITE" id="PS51347">
    <property type="entry name" value="PHOSPHOTRIESTERASE_2"/>
    <property type="match status" value="1"/>
</dbReference>
<proteinExistence type="inferred from homology"/>
<gene>
    <name evidence="5" type="ORF">HXK26_04850</name>
</gene>
<accession>A0A930W2H6</accession>
<name>A0A930W2H6_9ACTN</name>
<dbReference type="Proteomes" id="UP000698335">
    <property type="component" value="Unassembled WGS sequence"/>
</dbReference>
<keyword evidence="2 5" id="KW-0378">Hydrolase</keyword>
<dbReference type="GO" id="GO:0008270">
    <property type="term" value="F:zinc ion binding"/>
    <property type="evidence" value="ECO:0007669"/>
    <property type="project" value="InterPro"/>
</dbReference>
<evidence type="ECO:0000313" key="5">
    <source>
        <dbReference type="EMBL" id="MBF4808004.1"/>
    </source>
</evidence>
<dbReference type="AlphaFoldDB" id="A0A930W2H6"/>
<evidence type="ECO:0000256" key="1">
    <source>
        <dbReference type="ARBA" id="ARBA00022723"/>
    </source>
</evidence>
<comment type="similarity">
    <text evidence="4">Belongs to the metallo-dependent hydrolases superfamily. Phosphotriesterase family.</text>
</comment>
<organism evidence="5 6">
    <name type="scientific">Lancefieldella rimae</name>
    <dbReference type="NCBI Taxonomy" id="1383"/>
    <lineage>
        <taxon>Bacteria</taxon>
        <taxon>Bacillati</taxon>
        <taxon>Actinomycetota</taxon>
        <taxon>Coriobacteriia</taxon>
        <taxon>Coriobacteriales</taxon>
        <taxon>Atopobiaceae</taxon>
        <taxon>Lancefieldella</taxon>
    </lineage>
</organism>
<reference evidence="5" key="1">
    <citation type="submission" date="2020-04" db="EMBL/GenBank/DDBJ databases">
        <title>Deep metagenomics examines the oral microbiome during advanced dental caries in children, revealing novel taxa and co-occurrences with host molecules.</title>
        <authorList>
            <person name="Baker J.L."/>
            <person name="Morton J.T."/>
            <person name="Dinis M."/>
            <person name="Alvarez R."/>
            <person name="Tran N.C."/>
            <person name="Knight R."/>
            <person name="Edlund A."/>
        </authorList>
    </citation>
    <scope>NUCLEOTIDE SEQUENCE</scope>
    <source>
        <strain evidence="5">JCVI_38_bin.5</strain>
    </source>
</reference>
<dbReference type="PANTHER" id="PTHR10819:SF3">
    <property type="entry name" value="PHOSPHOTRIESTERASE-RELATED PROTEIN"/>
    <property type="match status" value="1"/>
</dbReference>
<sequence>MIQTVLGKIDAAKLGITMAHEHLSVNLGSVRGDTDSIFSYSKDLLQELKTLTDAGVHTVVEVSCNDMGRDVQALRKISQESGLQIVCSTGFYLEKYHPAWIKDASIEDIEEIFVKDLTVGIDGTNIKAGIIGEIAGEEKRITSSEEKVMRAAARAASKMGCAVTTHCQLGKMAPAQADLLLSEGMKPEKLILGHLDLVNDLDYYHTVLAYGVTMGFDTCGKTAYLADEARIKNLIKLIEEGFSSQIVLSTDISRKSYMSVYGGLGYARVMNYIVPQLKEHGVSTDDIDNLLSRNLARILDMAKD</sequence>
<dbReference type="Pfam" id="PF02126">
    <property type="entry name" value="PTE"/>
    <property type="match status" value="1"/>
</dbReference>
<dbReference type="InterPro" id="IPR001559">
    <property type="entry name" value="Phosphotriesterase"/>
</dbReference>